<sequence length="219" mass="24145">MHMDSSLYNQTGKKVGTVALPEALFSEPWNADLVHQVARAMQANARTPVAHAKDRGEVSGGGKKPWRQKGTGRARHGSIRSPIWVGGGVAHGPTKERSYAQKINKKMRVKALAAVLSQKLRDGEIIFLDSLALSEAKTKRAAEVLETLSSVKEFGVALKQKTIVVLPEMSEETVRSFRNLPSLSIVLAKDLNPLILLNHRAVIFVNPEMTMRLWKGSKY</sequence>
<evidence type="ECO:0000313" key="8">
    <source>
        <dbReference type="Proteomes" id="UP000230638"/>
    </source>
</evidence>
<protein>
    <recommendedName>
        <fullName evidence="4 5">Large ribosomal subunit protein uL4</fullName>
    </recommendedName>
</protein>
<evidence type="ECO:0000256" key="4">
    <source>
        <dbReference type="ARBA" id="ARBA00035244"/>
    </source>
</evidence>
<keyword evidence="5" id="KW-0699">rRNA-binding</keyword>
<keyword evidence="2 5" id="KW-0689">Ribosomal protein</keyword>
<organism evidence="7 8">
    <name type="scientific">Candidatus Lloydbacteria bacterium CG22_combo_CG10-13_8_21_14_all_47_15</name>
    <dbReference type="NCBI Taxonomy" id="1974635"/>
    <lineage>
        <taxon>Bacteria</taxon>
        <taxon>Candidatus Lloydiibacteriota</taxon>
    </lineage>
</organism>
<dbReference type="Gene3D" id="3.40.1370.10">
    <property type="match status" value="1"/>
</dbReference>
<dbReference type="GO" id="GO:1990904">
    <property type="term" value="C:ribonucleoprotein complex"/>
    <property type="evidence" value="ECO:0007669"/>
    <property type="project" value="UniProtKB-KW"/>
</dbReference>
<dbReference type="GO" id="GO:0019843">
    <property type="term" value="F:rRNA binding"/>
    <property type="evidence" value="ECO:0007669"/>
    <property type="project" value="UniProtKB-UniRule"/>
</dbReference>
<feature type="region of interest" description="Disordered" evidence="6">
    <location>
        <begin position="47"/>
        <end position="77"/>
    </location>
</feature>
<dbReference type="InterPro" id="IPR013005">
    <property type="entry name" value="Ribosomal_uL4-like"/>
</dbReference>
<dbReference type="GO" id="GO:0006412">
    <property type="term" value="P:translation"/>
    <property type="evidence" value="ECO:0007669"/>
    <property type="project" value="UniProtKB-UniRule"/>
</dbReference>
<reference evidence="7 8" key="1">
    <citation type="submission" date="2017-09" db="EMBL/GenBank/DDBJ databases">
        <title>Depth-based differentiation of microbial function through sediment-hosted aquifers and enrichment of novel symbionts in the deep terrestrial subsurface.</title>
        <authorList>
            <person name="Probst A.J."/>
            <person name="Ladd B."/>
            <person name="Jarett J.K."/>
            <person name="Geller-Mcgrath D.E."/>
            <person name="Sieber C.M."/>
            <person name="Emerson J.B."/>
            <person name="Anantharaman K."/>
            <person name="Thomas B.C."/>
            <person name="Malmstrom R."/>
            <person name="Stieglmeier M."/>
            <person name="Klingl A."/>
            <person name="Woyke T."/>
            <person name="Ryan C.M."/>
            <person name="Banfield J.F."/>
        </authorList>
    </citation>
    <scope>NUCLEOTIDE SEQUENCE [LARGE SCALE GENOMIC DNA]</scope>
    <source>
        <strain evidence="7">CG22_combo_CG10-13_8_21_14_all_47_15</strain>
    </source>
</reference>
<evidence type="ECO:0000256" key="1">
    <source>
        <dbReference type="ARBA" id="ARBA00010528"/>
    </source>
</evidence>
<dbReference type="PANTHER" id="PTHR10746">
    <property type="entry name" value="50S RIBOSOMAL PROTEIN L4"/>
    <property type="match status" value="1"/>
</dbReference>
<accession>A0A2H0CTH9</accession>
<comment type="similarity">
    <text evidence="1 5">Belongs to the universal ribosomal protein uL4 family.</text>
</comment>
<evidence type="ECO:0000256" key="6">
    <source>
        <dbReference type="SAM" id="MobiDB-lite"/>
    </source>
</evidence>
<dbReference type="Pfam" id="PF00573">
    <property type="entry name" value="Ribosomal_L4"/>
    <property type="match status" value="1"/>
</dbReference>
<dbReference type="NCBIfam" id="TIGR03953">
    <property type="entry name" value="rplD_bact"/>
    <property type="match status" value="1"/>
</dbReference>
<dbReference type="PANTHER" id="PTHR10746:SF6">
    <property type="entry name" value="LARGE RIBOSOMAL SUBUNIT PROTEIN UL4M"/>
    <property type="match status" value="1"/>
</dbReference>
<dbReference type="HAMAP" id="MF_01328_B">
    <property type="entry name" value="Ribosomal_uL4_B"/>
    <property type="match status" value="1"/>
</dbReference>
<comment type="function">
    <text evidence="5">One of the primary rRNA binding proteins, this protein initially binds near the 5'-end of the 23S rRNA. It is important during the early stages of 50S assembly. It makes multiple contacts with different domains of the 23S rRNA in the assembled 50S subunit and ribosome.</text>
</comment>
<comment type="caution">
    <text evidence="7">The sequence shown here is derived from an EMBL/GenBank/DDBJ whole genome shotgun (WGS) entry which is preliminary data.</text>
</comment>
<evidence type="ECO:0000256" key="2">
    <source>
        <dbReference type="ARBA" id="ARBA00022980"/>
    </source>
</evidence>
<name>A0A2H0CTH9_9BACT</name>
<dbReference type="InterPro" id="IPR002136">
    <property type="entry name" value="Ribosomal_uL4"/>
</dbReference>
<dbReference type="Proteomes" id="UP000230638">
    <property type="component" value="Unassembled WGS sequence"/>
</dbReference>
<evidence type="ECO:0000256" key="5">
    <source>
        <dbReference type="HAMAP-Rule" id="MF_01328"/>
    </source>
</evidence>
<keyword evidence="5" id="KW-0694">RNA-binding</keyword>
<comment type="subunit">
    <text evidence="5">Part of the 50S ribosomal subunit.</text>
</comment>
<keyword evidence="3 5" id="KW-0687">Ribonucleoprotein</keyword>
<gene>
    <name evidence="5" type="primary">rplD</name>
    <name evidence="7" type="ORF">COW88_02855</name>
</gene>
<dbReference type="AlphaFoldDB" id="A0A2H0CTH9"/>
<comment type="function">
    <text evidence="5">Forms part of the polypeptide exit tunnel.</text>
</comment>
<dbReference type="SUPFAM" id="SSF52166">
    <property type="entry name" value="Ribosomal protein L4"/>
    <property type="match status" value="1"/>
</dbReference>
<evidence type="ECO:0000313" key="7">
    <source>
        <dbReference type="EMBL" id="PIP73166.1"/>
    </source>
</evidence>
<dbReference type="GO" id="GO:0005840">
    <property type="term" value="C:ribosome"/>
    <property type="evidence" value="ECO:0007669"/>
    <property type="project" value="UniProtKB-KW"/>
</dbReference>
<dbReference type="EMBL" id="PCTL01000028">
    <property type="protein sequence ID" value="PIP73166.1"/>
    <property type="molecule type" value="Genomic_DNA"/>
</dbReference>
<feature type="compositionally biased region" description="Basic residues" evidence="6">
    <location>
        <begin position="64"/>
        <end position="77"/>
    </location>
</feature>
<dbReference type="GO" id="GO:0003735">
    <property type="term" value="F:structural constituent of ribosome"/>
    <property type="evidence" value="ECO:0007669"/>
    <property type="project" value="InterPro"/>
</dbReference>
<proteinExistence type="inferred from homology"/>
<evidence type="ECO:0000256" key="3">
    <source>
        <dbReference type="ARBA" id="ARBA00023274"/>
    </source>
</evidence>
<dbReference type="InterPro" id="IPR023574">
    <property type="entry name" value="Ribosomal_uL4_dom_sf"/>
</dbReference>